<evidence type="ECO:0000259" key="8">
    <source>
        <dbReference type="PROSITE" id="PS50850"/>
    </source>
</evidence>
<dbReference type="InterPro" id="IPR036259">
    <property type="entry name" value="MFS_trans_sf"/>
</dbReference>
<keyword evidence="5 7" id="KW-0472">Membrane</keyword>
<feature type="transmembrane region" description="Helical" evidence="7">
    <location>
        <begin position="433"/>
        <end position="456"/>
    </location>
</feature>
<keyword evidence="10" id="KW-1185">Reference proteome</keyword>
<dbReference type="Pfam" id="PF00083">
    <property type="entry name" value="Sugar_tr"/>
    <property type="match status" value="2"/>
</dbReference>
<dbReference type="GO" id="GO:0015149">
    <property type="term" value="F:hexose transmembrane transporter activity"/>
    <property type="evidence" value="ECO:0007669"/>
    <property type="project" value="TreeGrafter"/>
</dbReference>
<evidence type="ECO:0000256" key="6">
    <source>
        <dbReference type="SAM" id="MobiDB-lite"/>
    </source>
</evidence>
<dbReference type="Proteomes" id="UP001209540">
    <property type="component" value="Unassembled WGS sequence"/>
</dbReference>
<evidence type="ECO:0000256" key="2">
    <source>
        <dbReference type="ARBA" id="ARBA00022448"/>
    </source>
</evidence>
<reference evidence="9" key="2">
    <citation type="submission" date="2023-02" db="EMBL/GenBank/DDBJ databases">
        <authorList>
            <consortium name="DOE Joint Genome Institute"/>
            <person name="Mondo S.J."/>
            <person name="Chang Y."/>
            <person name="Wang Y."/>
            <person name="Ahrendt S."/>
            <person name="Andreopoulos W."/>
            <person name="Barry K."/>
            <person name="Beard J."/>
            <person name="Benny G.L."/>
            <person name="Blankenship S."/>
            <person name="Bonito G."/>
            <person name="Cuomo C."/>
            <person name="Desiro A."/>
            <person name="Gervers K.A."/>
            <person name="Hundley H."/>
            <person name="Kuo A."/>
            <person name="LaButti K."/>
            <person name="Lang B.F."/>
            <person name="Lipzen A."/>
            <person name="O'Donnell K."/>
            <person name="Pangilinan J."/>
            <person name="Reynolds N."/>
            <person name="Sandor L."/>
            <person name="Smith M.W."/>
            <person name="Tsang A."/>
            <person name="Grigoriev I.V."/>
            <person name="Stajich J.E."/>
            <person name="Spatafora J.W."/>
        </authorList>
    </citation>
    <scope>NUCLEOTIDE SEQUENCE</scope>
    <source>
        <strain evidence="9">RSA 2281</strain>
    </source>
</reference>
<feature type="transmembrane region" description="Helical" evidence="7">
    <location>
        <begin position="376"/>
        <end position="399"/>
    </location>
</feature>
<evidence type="ECO:0000313" key="10">
    <source>
        <dbReference type="Proteomes" id="UP001209540"/>
    </source>
</evidence>
<dbReference type="Gene3D" id="1.20.1250.20">
    <property type="entry name" value="MFS general substrate transporter like domains"/>
    <property type="match status" value="1"/>
</dbReference>
<feature type="transmembrane region" description="Helical" evidence="7">
    <location>
        <begin position="175"/>
        <end position="197"/>
    </location>
</feature>
<dbReference type="InterPro" id="IPR005829">
    <property type="entry name" value="Sugar_transporter_CS"/>
</dbReference>
<organism evidence="9 10">
    <name type="scientific">Phascolomyces articulosus</name>
    <dbReference type="NCBI Taxonomy" id="60185"/>
    <lineage>
        <taxon>Eukaryota</taxon>
        <taxon>Fungi</taxon>
        <taxon>Fungi incertae sedis</taxon>
        <taxon>Mucoromycota</taxon>
        <taxon>Mucoromycotina</taxon>
        <taxon>Mucoromycetes</taxon>
        <taxon>Mucorales</taxon>
        <taxon>Lichtheimiaceae</taxon>
        <taxon>Phascolomyces</taxon>
    </lineage>
</organism>
<name>A0AAD5PJQ3_9FUNG</name>
<dbReference type="GO" id="GO:0016020">
    <property type="term" value="C:membrane"/>
    <property type="evidence" value="ECO:0007669"/>
    <property type="project" value="UniProtKB-SubCell"/>
</dbReference>
<feature type="transmembrane region" description="Helical" evidence="7">
    <location>
        <begin position="142"/>
        <end position="163"/>
    </location>
</feature>
<dbReference type="SUPFAM" id="SSF103473">
    <property type="entry name" value="MFS general substrate transporter"/>
    <property type="match status" value="1"/>
</dbReference>
<feature type="region of interest" description="Disordered" evidence="6">
    <location>
        <begin position="1"/>
        <end position="21"/>
    </location>
</feature>
<feature type="transmembrane region" description="Helical" evidence="7">
    <location>
        <begin position="406"/>
        <end position="427"/>
    </location>
</feature>
<evidence type="ECO:0000256" key="4">
    <source>
        <dbReference type="ARBA" id="ARBA00022989"/>
    </source>
</evidence>
<feature type="domain" description="Major facilitator superfamily (MFS) profile" evidence="8">
    <location>
        <begin position="32"/>
        <end position="522"/>
    </location>
</feature>
<keyword evidence="3 7" id="KW-0812">Transmembrane</keyword>
<feature type="transmembrane region" description="Helical" evidence="7">
    <location>
        <begin position="203"/>
        <end position="225"/>
    </location>
</feature>
<proteinExistence type="predicted"/>
<evidence type="ECO:0000313" key="9">
    <source>
        <dbReference type="EMBL" id="KAI9278386.1"/>
    </source>
</evidence>
<evidence type="ECO:0000256" key="1">
    <source>
        <dbReference type="ARBA" id="ARBA00004141"/>
    </source>
</evidence>
<accession>A0AAD5PJQ3</accession>
<evidence type="ECO:0000256" key="5">
    <source>
        <dbReference type="ARBA" id="ARBA00023136"/>
    </source>
</evidence>
<dbReference type="PROSITE" id="PS00217">
    <property type="entry name" value="SUGAR_TRANSPORT_2"/>
    <property type="match status" value="1"/>
</dbReference>
<comment type="subcellular location">
    <subcellularLocation>
        <location evidence="1">Membrane</location>
        <topology evidence="1">Multi-pass membrane protein</topology>
    </subcellularLocation>
</comment>
<dbReference type="InterPro" id="IPR045263">
    <property type="entry name" value="GLUT"/>
</dbReference>
<dbReference type="EMBL" id="JAIXMP010000001">
    <property type="protein sequence ID" value="KAI9278386.1"/>
    <property type="molecule type" value="Genomic_DNA"/>
</dbReference>
<dbReference type="PANTHER" id="PTHR23503">
    <property type="entry name" value="SOLUTE CARRIER FAMILY 2"/>
    <property type="match status" value="1"/>
</dbReference>
<feature type="compositionally biased region" description="Polar residues" evidence="6">
    <location>
        <begin position="1"/>
        <end position="16"/>
    </location>
</feature>
<dbReference type="PROSITE" id="PS00216">
    <property type="entry name" value="SUGAR_TRANSPORT_1"/>
    <property type="match status" value="1"/>
</dbReference>
<dbReference type="PROSITE" id="PS50850">
    <property type="entry name" value="MFS"/>
    <property type="match status" value="1"/>
</dbReference>
<feature type="transmembrane region" description="Helical" evidence="7">
    <location>
        <begin position="85"/>
        <end position="105"/>
    </location>
</feature>
<protein>
    <submittedName>
        <fullName evidence="9">Major facilitator superfamily domain-containing protein</fullName>
    </submittedName>
</protein>
<keyword evidence="2" id="KW-0813">Transport</keyword>
<comment type="caution">
    <text evidence="9">The sequence shown here is derived from an EMBL/GenBank/DDBJ whole genome shotgun (WGS) entry which is preliminary data.</text>
</comment>
<evidence type="ECO:0000256" key="7">
    <source>
        <dbReference type="SAM" id="Phobius"/>
    </source>
</evidence>
<feature type="transmembrane region" description="Helical" evidence="7">
    <location>
        <begin position="341"/>
        <end position="364"/>
    </location>
</feature>
<dbReference type="InterPro" id="IPR005828">
    <property type="entry name" value="MFS_sugar_transport-like"/>
</dbReference>
<sequence length="575" mass="61911">MFTSSTKNGSENSNKEMGNPKQDGIHPFVIFCSVVASTGTFNAGVNTSALNIPAYFIRNCPGVEPSDITYFSGTGLPQCIPMSDIVWGFATGMLAFGGLLGAILASPMAEKMGRRDAMCFINITFLIGAILISAATTSTMFIIGRVFVGIGSGSMSVLVSMYIAEIAPPKQRGMLVGLLQLFATCGILAIELCGLGLQSAVGWRISSAITIIPALLQIILLPFCVRSPRWLINHNRTDEAYKALSQLRMGDIDAEFNDMTHCSSNNTVIQHSPPSLISSTDNEDTLITDQCVKHQKRSYNTIHNDMVKTLSEASSSSPIKKEGIKALSLTQLIRIPIFAKLTLKMMVLHAGFQLCGILAIMYYSTSIFETTFDGSVAAYVTVGVASVFVVSTMIGLTMVDRLGRKVLILFSSIAMGISSILMTVALVFDIPVFQVICIMLFVATFAVGLGICPFLFSSESFPTYAVGAACSASLMTNWLCNFMIGLLFPTMMRGLGDYVFIPFAGYCYRIKISLHVIHACKKAIVAPTGATNANSVAIITYIQVIVALEVAKHAQMIAIMDSIQATLALRIAIFT</sequence>
<dbReference type="AlphaFoldDB" id="A0AAD5PJQ3"/>
<dbReference type="InterPro" id="IPR020846">
    <property type="entry name" value="MFS_dom"/>
</dbReference>
<keyword evidence="4 7" id="KW-1133">Transmembrane helix</keyword>
<gene>
    <name evidence="9" type="ORF">BDA99DRAFT_567135</name>
</gene>
<feature type="transmembrane region" description="Helical" evidence="7">
    <location>
        <begin position="117"/>
        <end position="136"/>
    </location>
</feature>
<feature type="transmembrane region" description="Helical" evidence="7">
    <location>
        <begin position="463"/>
        <end position="488"/>
    </location>
</feature>
<dbReference type="PANTHER" id="PTHR23503:SF8">
    <property type="entry name" value="FACILITATED GLUCOSE TRANSPORTER PROTEIN 1"/>
    <property type="match status" value="1"/>
</dbReference>
<evidence type="ECO:0000256" key="3">
    <source>
        <dbReference type="ARBA" id="ARBA00022692"/>
    </source>
</evidence>
<reference evidence="9" key="1">
    <citation type="journal article" date="2022" name="IScience">
        <title>Evolution of zygomycete secretomes and the origins of terrestrial fungal ecologies.</title>
        <authorList>
            <person name="Chang Y."/>
            <person name="Wang Y."/>
            <person name="Mondo S."/>
            <person name="Ahrendt S."/>
            <person name="Andreopoulos W."/>
            <person name="Barry K."/>
            <person name="Beard J."/>
            <person name="Benny G.L."/>
            <person name="Blankenship S."/>
            <person name="Bonito G."/>
            <person name="Cuomo C."/>
            <person name="Desiro A."/>
            <person name="Gervers K.A."/>
            <person name="Hundley H."/>
            <person name="Kuo A."/>
            <person name="LaButti K."/>
            <person name="Lang B.F."/>
            <person name="Lipzen A."/>
            <person name="O'Donnell K."/>
            <person name="Pangilinan J."/>
            <person name="Reynolds N."/>
            <person name="Sandor L."/>
            <person name="Smith M.E."/>
            <person name="Tsang A."/>
            <person name="Grigoriev I.V."/>
            <person name="Stajich J.E."/>
            <person name="Spatafora J.W."/>
        </authorList>
    </citation>
    <scope>NUCLEOTIDE SEQUENCE</scope>
    <source>
        <strain evidence="9">RSA 2281</strain>
    </source>
</reference>